<protein>
    <recommendedName>
        <fullName evidence="4">Cytochrome aa3 subunit 4</fullName>
    </recommendedName>
</protein>
<proteinExistence type="predicted"/>
<feature type="transmembrane region" description="Helical" evidence="1">
    <location>
        <begin position="99"/>
        <end position="116"/>
    </location>
</feature>
<feature type="transmembrane region" description="Helical" evidence="1">
    <location>
        <begin position="122"/>
        <end position="142"/>
    </location>
</feature>
<organism evidence="2 3">
    <name type="scientific">Corynebacterium lehmanniae</name>
    <dbReference type="NCBI Taxonomy" id="2913497"/>
    <lineage>
        <taxon>Bacteria</taxon>
        <taxon>Bacillati</taxon>
        <taxon>Actinomycetota</taxon>
        <taxon>Actinomycetes</taxon>
        <taxon>Mycobacteriales</taxon>
        <taxon>Corynebacteriaceae</taxon>
        <taxon>Corynebacterium</taxon>
    </lineage>
</organism>
<dbReference type="Proteomes" id="UP001146453">
    <property type="component" value="Unassembled WGS sequence"/>
</dbReference>
<evidence type="ECO:0008006" key="4">
    <source>
        <dbReference type="Google" id="ProtNLM"/>
    </source>
</evidence>
<comment type="caution">
    <text evidence="2">The sequence shown here is derived from an EMBL/GenBank/DDBJ whole genome shotgun (WGS) entry which is preliminary data.</text>
</comment>
<dbReference type="EMBL" id="JAKMUR010000023">
    <property type="protein sequence ID" value="MCZ9292633.1"/>
    <property type="molecule type" value="Genomic_DNA"/>
</dbReference>
<evidence type="ECO:0000313" key="3">
    <source>
        <dbReference type="Proteomes" id="UP001146453"/>
    </source>
</evidence>
<feature type="transmembrane region" description="Helical" evidence="1">
    <location>
        <begin position="37"/>
        <end position="55"/>
    </location>
</feature>
<evidence type="ECO:0000256" key="1">
    <source>
        <dbReference type="SAM" id="Phobius"/>
    </source>
</evidence>
<reference evidence="2" key="1">
    <citation type="submission" date="2022-02" db="EMBL/GenBank/DDBJ databases">
        <title>Corynebacterium sp. from urogenital microbiome.</title>
        <authorList>
            <person name="Cappelli E.A."/>
            <person name="Ribeiro T.G."/>
            <person name="Peixe L."/>
        </authorList>
    </citation>
    <scope>NUCLEOTIDE SEQUENCE</scope>
    <source>
        <strain evidence="2">C8Ua_144</strain>
    </source>
</reference>
<accession>A0ABT4RB94</accession>
<keyword evidence="1" id="KW-0812">Transmembrane</keyword>
<keyword evidence="1" id="KW-0472">Membrane</keyword>
<keyword evidence="3" id="KW-1185">Reference proteome</keyword>
<feature type="transmembrane region" description="Helical" evidence="1">
    <location>
        <begin position="61"/>
        <end position="78"/>
    </location>
</feature>
<sequence>MESNKPPQTQISKEEARAALEQIDGIEHESQRKHTPAWAYAILGTSFGVTIAGTIIGWKYWWVLFLLIGVACIALAIWDNNRNVRPSMKQPIQEDPKTNWAAALAPAFMMPLIWFVPEGSVVGGIIAGVVVAVVTTAVMIYGEKNR</sequence>
<name>A0ABT4RB94_9CORY</name>
<gene>
    <name evidence="2" type="ORF">L8U61_10855</name>
</gene>
<dbReference type="RefSeq" id="WP_269952799.1">
    <property type="nucleotide sequence ID" value="NZ_JAKMUR010000023.1"/>
</dbReference>
<keyword evidence="1" id="KW-1133">Transmembrane helix</keyword>
<evidence type="ECO:0000313" key="2">
    <source>
        <dbReference type="EMBL" id="MCZ9292633.1"/>
    </source>
</evidence>